<evidence type="ECO:0000313" key="3">
    <source>
        <dbReference type="Proteomes" id="UP001431776"/>
    </source>
</evidence>
<sequence length="153" mass="16898">MWARTTRLELLIVTIGLLVLLFCSKPPQSGSAQVYDRTPQESRPEFDQNDPSIPLPQSEDDTEHSPLDAQGEGSDHPQATRMGAVDARNIANLPYGDVMYGDVTVRWVWDGTRFVPQKVCIVKEKDGVSSVWSFDQQDKAVVSEISEGPGTPP</sequence>
<evidence type="ECO:0000256" key="1">
    <source>
        <dbReference type="SAM" id="MobiDB-lite"/>
    </source>
</evidence>
<evidence type="ECO:0008006" key="4">
    <source>
        <dbReference type="Google" id="ProtNLM"/>
    </source>
</evidence>
<name>A0AAW6U3V6_9BACT</name>
<dbReference type="RefSeq" id="WP_349246650.1">
    <property type="nucleotide sequence ID" value="NZ_JASCXX010000031.1"/>
</dbReference>
<reference evidence="2" key="1">
    <citation type="submission" date="2023-05" db="EMBL/GenBank/DDBJ databases">
        <title>Anaerotaeda fermentans gen. nov., sp. nov., a novel anaerobic planctomycete of the new family within the order Sedimentisphaerales isolated from Taman Peninsula, Russia.</title>
        <authorList>
            <person name="Khomyakova M.A."/>
            <person name="Merkel A.Y."/>
            <person name="Slobodkin A.I."/>
        </authorList>
    </citation>
    <scope>NUCLEOTIDE SEQUENCE</scope>
    <source>
        <strain evidence="2">M17dextr</strain>
    </source>
</reference>
<comment type="caution">
    <text evidence="2">The sequence shown here is derived from an EMBL/GenBank/DDBJ whole genome shotgun (WGS) entry which is preliminary data.</text>
</comment>
<evidence type="ECO:0000313" key="2">
    <source>
        <dbReference type="EMBL" id="MDI6451242.1"/>
    </source>
</evidence>
<protein>
    <recommendedName>
        <fullName evidence="4">Secreted protein</fullName>
    </recommendedName>
</protein>
<organism evidence="2 3">
    <name type="scientific">Anaerobaca lacustris</name>
    <dbReference type="NCBI Taxonomy" id="3044600"/>
    <lineage>
        <taxon>Bacteria</taxon>
        <taxon>Pseudomonadati</taxon>
        <taxon>Planctomycetota</taxon>
        <taxon>Phycisphaerae</taxon>
        <taxon>Sedimentisphaerales</taxon>
        <taxon>Anaerobacaceae</taxon>
        <taxon>Anaerobaca</taxon>
    </lineage>
</organism>
<feature type="region of interest" description="Disordered" evidence="1">
    <location>
        <begin position="31"/>
        <end position="83"/>
    </location>
</feature>
<dbReference type="AlphaFoldDB" id="A0AAW6U3V6"/>
<dbReference type="Proteomes" id="UP001431776">
    <property type="component" value="Unassembled WGS sequence"/>
</dbReference>
<gene>
    <name evidence="2" type="ORF">QJ522_19425</name>
</gene>
<keyword evidence="3" id="KW-1185">Reference proteome</keyword>
<proteinExistence type="predicted"/>
<dbReference type="EMBL" id="JASCXX010000031">
    <property type="protein sequence ID" value="MDI6451242.1"/>
    <property type="molecule type" value="Genomic_DNA"/>
</dbReference>
<accession>A0AAW6U3V6</accession>